<dbReference type="PANTHER" id="PTHR45620:SF1">
    <property type="entry name" value="G-PROTEIN COUPLED RECEPTORS FAMILY 2 PROFILE 2 DOMAIN-CONTAINING PROTEIN"/>
    <property type="match status" value="1"/>
</dbReference>
<dbReference type="GO" id="GO:0007166">
    <property type="term" value="P:cell surface receptor signaling pathway"/>
    <property type="evidence" value="ECO:0007669"/>
    <property type="project" value="InterPro"/>
</dbReference>
<comment type="subcellular location">
    <subcellularLocation>
        <location evidence="1">Membrane</location>
        <topology evidence="1">Multi-pass membrane protein</topology>
    </subcellularLocation>
</comment>
<feature type="transmembrane region" description="Helical" evidence="6">
    <location>
        <begin position="319"/>
        <end position="340"/>
    </location>
</feature>
<evidence type="ECO:0000259" key="7">
    <source>
        <dbReference type="PROSITE" id="PS50261"/>
    </source>
</evidence>
<proteinExistence type="predicted"/>
<feature type="transmembrane region" description="Helical" evidence="6">
    <location>
        <begin position="166"/>
        <end position="195"/>
    </location>
</feature>
<dbReference type="PRINTS" id="PR00249">
    <property type="entry name" value="GPCRSECRETIN"/>
</dbReference>
<dbReference type="InterPro" id="IPR017981">
    <property type="entry name" value="GPCR_2-like_7TM"/>
</dbReference>
<dbReference type="InterPro" id="IPR000832">
    <property type="entry name" value="GPCR_2_secretin-like"/>
</dbReference>
<dbReference type="PROSITE" id="PS50261">
    <property type="entry name" value="G_PROTEIN_RECEP_F2_4"/>
    <property type="match status" value="1"/>
</dbReference>
<evidence type="ECO:0000256" key="6">
    <source>
        <dbReference type="SAM" id="Phobius"/>
    </source>
</evidence>
<sequence length="487" mass="55601">MEGGLFPPVPPHSLIDEVSLVLQTRHLHPPCLHHVTGLAGLACPDCITRGEQGNHHPMTRAVSFELCPQDHMPRIKIMYTVGYSMSLTTLILAVAIIIYFRRLHCARNMIHLNMFIAFLLRAAVSLMKNVLLVNDLGFPIDVNVSGARIDFIQEGTHWECKLFFTLFNYVIFTSVMWLFNEGLYLVLILSVSVFAEKTKIRWFVILGWGFPMLFIIPWVVCRIKLDDMLCWNVHMSDELFWILRAPIVASVAINFLFFINIVRMLFTKLTATNCPESKKVRYRKLAKSTLILIPLFAVYYMAFIWIPDDLNPTCELIRIYIEMLFNSLQGFLVALLFCFLNTEVQNEIRKKWHRHVLNGTGSWNSTPSVGSFFRRSANARDKKLHHSSRLDSRSVIESECAHSSFFPTVVTTQKQNGHLTTICEESVLLTGFGVLGNKAPVDNGRSSGQDHNENRRNYESFDVGGEENVVIQELSPLKKDENGDSSR</sequence>
<dbReference type="PANTHER" id="PTHR45620">
    <property type="entry name" value="PDF RECEPTOR-LIKE PROTEIN-RELATED"/>
    <property type="match status" value="1"/>
</dbReference>
<comment type="caution">
    <text evidence="8">The sequence shown here is derived from an EMBL/GenBank/DDBJ whole genome shotgun (WGS) entry which is preliminary data.</text>
</comment>
<gene>
    <name evidence="8" type="ORF">C0Q70_08669</name>
</gene>
<dbReference type="InterPro" id="IPR017983">
    <property type="entry name" value="GPCR_2_secretin-like_CS"/>
</dbReference>
<feature type="compositionally biased region" description="Basic and acidic residues" evidence="5">
    <location>
        <begin position="448"/>
        <end position="459"/>
    </location>
</feature>
<feature type="transmembrane region" description="Helical" evidence="6">
    <location>
        <begin position="240"/>
        <end position="265"/>
    </location>
</feature>
<feature type="domain" description="G-protein coupled receptors family 2 profile 2" evidence="7">
    <location>
        <begin position="75"/>
        <end position="341"/>
    </location>
</feature>
<dbReference type="PROSITE" id="PS00650">
    <property type="entry name" value="G_PROTEIN_RECEP_F2_2"/>
    <property type="match status" value="1"/>
</dbReference>
<keyword evidence="9" id="KW-1185">Reference proteome</keyword>
<dbReference type="Pfam" id="PF00002">
    <property type="entry name" value="7tm_2"/>
    <property type="match status" value="1"/>
</dbReference>
<keyword evidence="3 6" id="KW-1133">Transmembrane helix</keyword>
<keyword evidence="4 6" id="KW-0472">Membrane</keyword>
<feature type="transmembrane region" description="Helical" evidence="6">
    <location>
        <begin position="202"/>
        <end position="220"/>
    </location>
</feature>
<protein>
    <recommendedName>
        <fullName evidence="7">G-protein coupled receptors family 2 profile 2 domain-containing protein</fullName>
    </recommendedName>
</protein>
<evidence type="ECO:0000256" key="4">
    <source>
        <dbReference type="ARBA" id="ARBA00023136"/>
    </source>
</evidence>
<evidence type="ECO:0000256" key="2">
    <source>
        <dbReference type="ARBA" id="ARBA00022692"/>
    </source>
</evidence>
<feature type="transmembrane region" description="Helical" evidence="6">
    <location>
        <begin position="77"/>
        <end position="100"/>
    </location>
</feature>
<dbReference type="GO" id="GO:0017046">
    <property type="term" value="F:peptide hormone binding"/>
    <property type="evidence" value="ECO:0007669"/>
    <property type="project" value="TreeGrafter"/>
</dbReference>
<evidence type="ECO:0000256" key="1">
    <source>
        <dbReference type="ARBA" id="ARBA00004141"/>
    </source>
</evidence>
<feature type="compositionally biased region" description="Basic and acidic residues" evidence="5">
    <location>
        <begin position="476"/>
        <end position="487"/>
    </location>
</feature>
<dbReference type="AlphaFoldDB" id="A0A2T7P7L8"/>
<dbReference type="GO" id="GO:0008528">
    <property type="term" value="F:G protein-coupled peptide receptor activity"/>
    <property type="evidence" value="ECO:0007669"/>
    <property type="project" value="TreeGrafter"/>
</dbReference>
<feature type="transmembrane region" description="Helical" evidence="6">
    <location>
        <begin position="112"/>
        <end position="131"/>
    </location>
</feature>
<dbReference type="EMBL" id="PZQS01000005">
    <property type="protein sequence ID" value="PVD29418.1"/>
    <property type="molecule type" value="Genomic_DNA"/>
</dbReference>
<evidence type="ECO:0000313" key="9">
    <source>
        <dbReference type="Proteomes" id="UP000245119"/>
    </source>
</evidence>
<accession>A0A2T7P7L8</accession>
<evidence type="ECO:0000256" key="3">
    <source>
        <dbReference type="ARBA" id="ARBA00022989"/>
    </source>
</evidence>
<feature type="transmembrane region" description="Helical" evidence="6">
    <location>
        <begin position="285"/>
        <end position="307"/>
    </location>
</feature>
<dbReference type="Proteomes" id="UP000245119">
    <property type="component" value="Linkage Group LG5"/>
</dbReference>
<dbReference type="GO" id="GO:0005886">
    <property type="term" value="C:plasma membrane"/>
    <property type="evidence" value="ECO:0007669"/>
    <property type="project" value="TreeGrafter"/>
</dbReference>
<keyword evidence="2 6" id="KW-0812">Transmembrane</keyword>
<dbReference type="OrthoDB" id="6022368at2759"/>
<name>A0A2T7P7L8_POMCA</name>
<evidence type="ECO:0000256" key="5">
    <source>
        <dbReference type="SAM" id="MobiDB-lite"/>
    </source>
</evidence>
<organism evidence="8 9">
    <name type="scientific">Pomacea canaliculata</name>
    <name type="common">Golden apple snail</name>
    <dbReference type="NCBI Taxonomy" id="400727"/>
    <lineage>
        <taxon>Eukaryota</taxon>
        <taxon>Metazoa</taxon>
        <taxon>Spiralia</taxon>
        <taxon>Lophotrochozoa</taxon>
        <taxon>Mollusca</taxon>
        <taxon>Gastropoda</taxon>
        <taxon>Caenogastropoda</taxon>
        <taxon>Architaenioglossa</taxon>
        <taxon>Ampullarioidea</taxon>
        <taxon>Ampullariidae</taxon>
        <taxon>Pomacea</taxon>
    </lineage>
</organism>
<dbReference type="SUPFAM" id="SSF81321">
    <property type="entry name" value="Family A G protein-coupled receptor-like"/>
    <property type="match status" value="1"/>
</dbReference>
<feature type="region of interest" description="Disordered" evidence="5">
    <location>
        <begin position="440"/>
        <end position="487"/>
    </location>
</feature>
<evidence type="ECO:0000313" key="8">
    <source>
        <dbReference type="EMBL" id="PVD29418.1"/>
    </source>
</evidence>
<dbReference type="GO" id="GO:0007188">
    <property type="term" value="P:adenylate cyclase-modulating G protein-coupled receptor signaling pathway"/>
    <property type="evidence" value="ECO:0007669"/>
    <property type="project" value="TreeGrafter"/>
</dbReference>
<reference evidence="8 9" key="1">
    <citation type="submission" date="2018-04" db="EMBL/GenBank/DDBJ databases">
        <title>The genome of golden apple snail Pomacea canaliculata provides insight into stress tolerance and invasive adaptation.</title>
        <authorList>
            <person name="Liu C."/>
            <person name="Liu B."/>
            <person name="Ren Y."/>
            <person name="Zhang Y."/>
            <person name="Wang H."/>
            <person name="Li S."/>
            <person name="Jiang F."/>
            <person name="Yin L."/>
            <person name="Zhang G."/>
            <person name="Qian W."/>
            <person name="Fan W."/>
        </authorList>
    </citation>
    <scope>NUCLEOTIDE SEQUENCE [LARGE SCALE GENOMIC DNA]</scope>
    <source>
        <strain evidence="8">SZHN2017</strain>
        <tissue evidence="8">Muscle</tissue>
    </source>
</reference>
<dbReference type="InterPro" id="IPR050332">
    <property type="entry name" value="GPCR_2"/>
</dbReference>
<dbReference type="Gene3D" id="1.20.1070.10">
    <property type="entry name" value="Rhodopsin 7-helix transmembrane proteins"/>
    <property type="match status" value="1"/>
</dbReference>